<evidence type="ECO:0000313" key="4">
    <source>
        <dbReference type="Proteomes" id="UP000760494"/>
    </source>
</evidence>
<dbReference type="Proteomes" id="UP000760494">
    <property type="component" value="Unassembled WGS sequence"/>
</dbReference>
<gene>
    <name evidence="3" type="ORF">C2S_7388</name>
</gene>
<proteinExistence type="predicted"/>
<comment type="caution">
    <text evidence="3">The sequence shown here is derived from an EMBL/GenBank/DDBJ whole genome shotgun (WGS) entry which is preliminary data.</text>
</comment>
<keyword evidence="1" id="KW-0732">Signal</keyword>
<evidence type="ECO:0000256" key="1">
    <source>
        <dbReference type="SAM" id="SignalP"/>
    </source>
</evidence>
<dbReference type="PROSITE" id="PS50181">
    <property type="entry name" value="FBOX"/>
    <property type="match status" value="1"/>
</dbReference>
<sequence>MKCTSTAFALLAAAAAGVQAANIQLVGKVMNSAAKEGFENSRTLVYAGGKTKRDAPKVYEPDPNRDYTLEDGYIFVLQCSTAGFRPECISFGSEPGKCVSYFDFDPKKGDHPTSISDAFNHNVTSISTNTGGACQFYHYTGCDEKGDDRGLTSSYNYNLNVSLPEDPRTVQYFKNVTSWRHDFDLVLIRSRPHHNQVVRESIESPFPASPTAKLGTLGVLPNELLGNILGYLDIHSYFRFRLVNRRARVLASELHEYKSVVKNGMEGFRGMLRAGLATHYTFRDMYRALKTETCSFCKSFGGFLYLPTAARCCFGCIENAPELRVISMPALSKLTNISAKRVGLRVGYALRTVPGLYSMEERPGRRPALLLAEREATWRLSELGLLTPDVAHALQARSEQQNQRYMMSTAYPWYDPTTGQVENGVS</sequence>
<dbReference type="SMART" id="SM00256">
    <property type="entry name" value="FBOX"/>
    <property type="match status" value="1"/>
</dbReference>
<protein>
    <recommendedName>
        <fullName evidence="2">F-box domain-containing protein</fullName>
    </recommendedName>
</protein>
<accession>A0A9Q9UCF5</accession>
<reference evidence="3" key="1">
    <citation type="submission" date="2019-05" db="EMBL/GenBank/DDBJ databases">
        <authorList>
            <person name="Piombo E."/>
        </authorList>
    </citation>
    <scope>NUCLEOTIDE SEQUENCE</scope>
    <source>
        <strain evidence="3">C2S</strain>
    </source>
</reference>
<name>A0A9Q9UCF5_FUSFU</name>
<dbReference type="InterPro" id="IPR036047">
    <property type="entry name" value="F-box-like_dom_sf"/>
</dbReference>
<organism evidence="3 4">
    <name type="scientific">Fusarium fujikuroi</name>
    <name type="common">Bakanae and foot rot disease fungus</name>
    <name type="synonym">Gibberella fujikuroi</name>
    <dbReference type="NCBI Taxonomy" id="5127"/>
    <lineage>
        <taxon>Eukaryota</taxon>
        <taxon>Fungi</taxon>
        <taxon>Dikarya</taxon>
        <taxon>Ascomycota</taxon>
        <taxon>Pezizomycotina</taxon>
        <taxon>Sordariomycetes</taxon>
        <taxon>Hypocreomycetidae</taxon>
        <taxon>Hypocreales</taxon>
        <taxon>Nectriaceae</taxon>
        <taxon>Fusarium</taxon>
        <taxon>Fusarium fujikuroi species complex</taxon>
    </lineage>
</organism>
<evidence type="ECO:0000313" key="3">
    <source>
        <dbReference type="EMBL" id="VTT69210.1"/>
    </source>
</evidence>
<feature type="non-terminal residue" evidence="3">
    <location>
        <position position="1"/>
    </location>
</feature>
<dbReference type="Pfam" id="PF00646">
    <property type="entry name" value="F-box"/>
    <property type="match status" value="1"/>
</dbReference>
<dbReference type="CDD" id="cd09917">
    <property type="entry name" value="F-box_SF"/>
    <property type="match status" value="1"/>
</dbReference>
<evidence type="ECO:0000259" key="2">
    <source>
        <dbReference type="PROSITE" id="PS50181"/>
    </source>
</evidence>
<dbReference type="InterPro" id="IPR001810">
    <property type="entry name" value="F-box_dom"/>
</dbReference>
<feature type="signal peptide" evidence="1">
    <location>
        <begin position="1"/>
        <end position="20"/>
    </location>
</feature>
<dbReference type="EMBL" id="CABFJX010000246">
    <property type="protein sequence ID" value="VTT69210.1"/>
    <property type="molecule type" value="Genomic_DNA"/>
</dbReference>
<dbReference type="AlphaFoldDB" id="A0A9Q9UCF5"/>
<dbReference type="SUPFAM" id="SSF81383">
    <property type="entry name" value="F-box domain"/>
    <property type="match status" value="1"/>
</dbReference>
<feature type="domain" description="F-box" evidence="2">
    <location>
        <begin position="214"/>
        <end position="260"/>
    </location>
</feature>
<feature type="chain" id="PRO_5040350257" description="F-box domain-containing protein" evidence="1">
    <location>
        <begin position="21"/>
        <end position="426"/>
    </location>
</feature>